<keyword evidence="4" id="KW-1133">Transmembrane helix</keyword>
<dbReference type="AlphaFoldDB" id="A0A5B7DY62"/>
<accession>A0A5B7DY62</accession>
<dbReference type="Gene3D" id="1.10.150.50">
    <property type="entry name" value="Transcription Factor, Ets-1"/>
    <property type="match status" value="1"/>
</dbReference>
<feature type="domain" description="SAM" evidence="5">
    <location>
        <begin position="244"/>
        <end position="288"/>
    </location>
</feature>
<dbReference type="InterPro" id="IPR043446">
    <property type="entry name" value="Neurabin-like"/>
</dbReference>
<dbReference type="GO" id="GO:0014069">
    <property type="term" value="C:postsynaptic density"/>
    <property type="evidence" value="ECO:0007669"/>
    <property type="project" value="TreeGrafter"/>
</dbReference>
<feature type="compositionally biased region" description="Polar residues" evidence="3">
    <location>
        <begin position="210"/>
        <end position="219"/>
    </location>
</feature>
<dbReference type="GO" id="GO:0030425">
    <property type="term" value="C:dendrite"/>
    <property type="evidence" value="ECO:0007669"/>
    <property type="project" value="TreeGrafter"/>
</dbReference>
<sequence>MKKEEKQAKNICTINLTCVHLIVIFLTCFIESLYPQCSVQVWPVAVQNEHSIGNGREVEGEGPSPRLDRDVSPSKRSPTSLMEDVRQAVMHADVSSHHLVSPGHHQVAPPSATSPQRSQSAFYTPVSKASRESHREVPSGGSQSPKLGRASPGASVSPNPAGGVVLLSQRSLDSSSTPSHKGSTGVDASSGELSSGPASLGSGDEGSGASLGSQTSLTHPQPPPPTEHRSKRSHMWQTAPVVDWTKEQVSQWLVVQGLEGCVAKFQDMAITGPRLLNLDARDLKNLGLPTDDKNRIKRKVKELRLAVEKERKQIEKEKKGREKLQKKAEKLAEKAERKKK</sequence>
<dbReference type="PANTHER" id="PTHR16154">
    <property type="entry name" value="NEURABIN"/>
    <property type="match status" value="1"/>
</dbReference>
<keyword evidence="4" id="KW-0472">Membrane</keyword>
<feature type="region of interest" description="Disordered" evidence="3">
    <location>
        <begin position="53"/>
        <end position="81"/>
    </location>
</feature>
<evidence type="ECO:0000256" key="2">
    <source>
        <dbReference type="ARBA" id="ARBA00023054"/>
    </source>
</evidence>
<dbReference type="GO" id="GO:0015629">
    <property type="term" value="C:actin cytoskeleton"/>
    <property type="evidence" value="ECO:0007669"/>
    <property type="project" value="TreeGrafter"/>
</dbReference>
<evidence type="ECO:0000256" key="1">
    <source>
        <dbReference type="ARBA" id="ARBA00022553"/>
    </source>
</evidence>
<feature type="transmembrane region" description="Helical" evidence="4">
    <location>
        <begin position="12"/>
        <end position="34"/>
    </location>
</feature>
<proteinExistence type="predicted"/>
<dbReference type="PANTHER" id="PTHR16154:SF6">
    <property type="entry name" value="SPINOPHILIN, ISOFORM J"/>
    <property type="match status" value="1"/>
</dbReference>
<name>A0A5B7DY62_PORTR</name>
<dbReference type="InterPro" id="IPR001660">
    <property type="entry name" value="SAM"/>
</dbReference>
<evidence type="ECO:0000256" key="3">
    <source>
        <dbReference type="SAM" id="MobiDB-lite"/>
    </source>
</evidence>
<evidence type="ECO:0000256" key="4">
    <source>
        <dbReference type="SAM" id="Phobius"/>
    </source>
</evidence>
<dbReference type="SUPFAM" id="SSF47769">
    <property type="entry name" value="SAM/Pointed domain"/>
    <property type="match status" value="1"/>
</dbReference>
<dbReference type="OrthoDB" id="62701at2759"/>
<dbReference type="EMBL" id="VSRR010001607">
    <property type="protein sequence ID" value="MPC26500.1"/>
    <property type="molecule type" value="Genomic_DNA"/>
</dbReference>
<dbReference type="Proteomes" id="UP000324222">
    <property type="component" value="Unassembled WGS sequence"/>
</dbReference>
<dbReference type="GO" id="GO:0007015">
    <property type="term" value="P:actin filament organization"/>
    <property type="evidence" value="ECO:0007669"/>
    <property type="project" value="TreeGrafter"/>
</dbReference>
<feature type="compositionally biased region" description="Polar residues" evidence="3">
    <location>
        <begin position="111"/>
        <end position="122"/>
    </location>
</feature>
<organism evidence="6 7">
    <name type="scientific">Portunus trituberculatus</name>
    <name type="common">Swimming crab</name>
    <name type="synonym">Neptunus trituberculatus</name>
    <dbReference type="NCBI Taxonomy" id="210409"/>
    <lineage>
        <taxon>Eukaryota</taxon>
        <taxon>Metazoa</taxon>
        <taxon>Ecdysozoa</taxon>
        <taxon>Arthropoda</taxon>
        <taxon>Crustacea</taxon>
        <taxon>Multicrustacea</taxon>
        <taxon>Malacostraca</taxon>
        <taxon>Eumalacostraca</taxon>
        <taxon>Eucarida</taxon>
        <taxon>Decapoda</taxon>
        <taxon>Pleocyemata</taxon>
        <taxon>Brachyura</taxon>
        <taxon>Eubrachyura</taxon>
        <taxon>Portunoidea</taxon>
        <taxon>Portunidae</taxon>
        <taxon>Portuninae</taxon>
        <taxon>Portunus</taxon>
    </lineage>
</organism>
<reference evidence="6 7" key="1">
    <citation type="submission" date="2019-05" db="EMBL/GenBank/DDBJ databases">
        <title>Another draft genome of Portunus trituberculatus and its Hox gene families provides insights of decapod evolution.</title>
        <authorList>
            <person name="Jeong J.-H."/>
            <person name="Song I."/>
            <person name="Kim S."/>
            <person name="Choi T."/>
            <person name="Kim D."/>
            <person name="Ryu S."/>
            <person name="Kim W."/>
        </authorList>
    </citation>
    <scope>NUCLEOTIDE SEQUENCE [LARGE SCALE GENOMIC DNA]</scope>
    <source>
        <tissue evidence="6">Muscle</tissue>
    </source>
</reference>
<evidence type="ECO:0000313" key="6">
    <source>
        <dbReference type="EMBL" id="MPC26500.1"/>
    </source>
</evidence>
<comment type="caution">
    <text evidence="6">The sequence shown here is derived from an EMBL/GenBank/DDBJ whole genome shotgun (WGS) entry which is preliminary data.</text>
</comment>
<keyword evidence="1" id="KW-0597">Phosphoprotein</keyword>
<dbReference type="Pfam" id="PF00536">
    <property type="entry name" value="SAM_1"/>
    <property type="match status" value="1"/>
</dbReference>
<evidence type="ECO:0000259" key="5">
    <source>
        <dbReference type="PROSITE" id="PS50105"/>
    </source>
</evidence>
<protein>
    <submittedName>
        <fullName evidence="6">Neurabin-1</fullName>
    </submittedName>
</protein>
<gene>
    <name evidence="6" type="primary">PPP1R9A</name>
    <name evidence="6" type="ORF">E2C01_019644</name>
</gene>
<feature type="region of interest" description="Disordered" evidence="3">
    <location>
        <begin position="96"/>
        <end position="235"/>
    </location>
</feature>
<dbReference type="GO" id="GO:0031175">
    <property type="term" value="P:neuron projection development"/>
    <property type="evidence" value="ECO:0007669"/>
    <property type="project" value="TreeGrafter"/>
</dbReference>
<dbReference type="GO" id="GO:0005737">
    <property type="term" value="C:cytoplasm"/>
    <property type="evidence" value="ECO:0007669"/>
    <property type="project" value="TreeGrafter"/>
</dbReference>
<feature type="compositionally biased region" description="Polar residues" evidence="3">
    <location>
        <begin position="168"/>
        <end position="182"/>
    </location>
</feature>
<dbReference type="SMART" id="SM00454">
    <property type="entry name" value="SAM"/>
    <property type="match status" value="1"/>
</dbReference>
<feature type="region of interest" description="Disordered" evidence="3">
    <location>
        <begin position="314"/>
        <end position="340"/>
    </location>
</feature>
<keyword evidence="2" id="KW-0175">Coiled coil</keyword>
<dbReference type="GO" id="GO:0019722">
    <property type="term" value="P:calcium-mediated signaling"/>
    <property type="evidence" value="ECO:0007669"/>
    <property type="project" value="TreeGrafter"/>
</dbReference>
<dbReference type="PROSITE" id="PS50105">
    <property type="entry name" value="SAM_DOMAIN"/>
    <property type="match status" value="1"/>
</dbReference>
<keyword evidence="4" id="KW-0812">Transmembrane</keyword>
<dbReference type="GO" id="GO:0051015">
    <property type="term" value="F:actin filament binding"/>
    <property type="evidence" value="ECO:0007669"/>
    <property type="project" value="TreeGrafter"/>
</dbReference>
<dbReference type="InterPro" id="IPR013761">
    <property type="entry name" value="SAM/pointed_sf"/>
</dbReference>
<evidence type="ECO:0000313" key="7">
    <source>
        <dbReference type="Proteomes" id="UP000324222"/>
    </source>
</evidence>
<keyword evidence="7" id="KW-1185">Reference proteome</keyword>